<dbReference type="AlphaFoldDB" id="A0A816NH65"/>
<organism evidence="2">
    <name type="scientific">Brassica napus</name>
    <name type="common">Rape</name>
    <dbReference type="NCBI Taxonomy" id="3708"/>
    <lineage>
        <taxon>Eukaryota</taxon>
        <taxon>Viridiplantae</taxon>
        <taxon>Streptophyta</taxon>
        <taxon>Embryophyta</taxon>
        <taxon>Tracheophyta</taxon>
        <taxon>Spermatophyta</taxon>
        <taxon>Magnoliopsida</taxon>
        <taxon>eudicotyledons</taxon>
        <taxon>Gunneridae</taxon>
        <taxon>Pentapetalae</taxon>
        <taxon>rosids</taxon>
        <taxon>malvids</taxon>
        <taxon>Brassicales</taxon>
        <taxon>Brassicaceae</taxon>
        <taxon>Brassiceae</taxon>
        <taxon>Brassica</taxon>
    </lineage>
</organism>
<reference evidence="2" key="1">
    <citation type="submission" date="2021-01" db="EMBL/GenBank/DDBJ databases">
        <authorList>
            <consortium name="Genoscope - CEA"/>
            <person name="William W."/>
        </authorList>
    </citation>
    <scope>NUCLEOTIDE SEQUENCE</scope>
</reference>
<feature type="region of interest" description="Disordered" evidence="1">
    <location>
        <begin position="1"/>
        <end position="23"/>
    </location>
</feature>
<dbReference type="EMBL" id="HG994371">
    <property type="protein sequence ID" value="CAF2028749.1"/>
    <property type="molecule type" value="Genomic_DNA"/>
</dbReference>
<protein>
    <submittedName>
        <fullName evidence="2">(rape) hypothetical protein</fullName>
    </submittedName>
</protein>
<evidence type="ECO:0000256" key="1">
    <source>
        <dbReference type="SAM" id="MobiDB-lite"/>
    </source>
</evidence>
<accession>A0A816NH65</accession>
<dbReference type="Proteomes" id="UP001295469">
    <property type="component" value="Chromosome C07"/>
</dbReference>
<evidence type="ECO:0000313" key="2">
    <source>
        <dbReference type="EMBL" id="CAF2028749.1"/>
    </source>
</evidence>
<sequence length="80" mass="9056">MVNHIKEKRTNNESRGDSRDLLIAKDSTNTHTNTLLCTNPLKPHCFHASVVSIYLAVKRVDPMSLEDALLICKSRSIKCY</sequence>
<name>A0A816NH65_BRANA</name>
<gene>
    <name evidence="2" type="ORF">DARMORV10_C07P55380.1</name>
</gene>
<proteinExistence type="predicted"/>